<dbReference type="GO" id="GO:0046983">
    <property type="term" value="F:protein dimerization activity"/>
    <property type="evidence" value="ECO:0007669"/>
    <property type="project" value="InterPro"/>
</dbReference>
<dbReference type="Proteomes" id="UP000608154">
    <property type="component" value="Unassembled WGS sequence"/>
</dbReference>
<protein>
    <recommendedName>
        <fullName evidence="5">Histidine kinase/HSP90-like ATPase domain-containing protein</fullName>
    </recommendedName>
</protein>
<feature type="domain" description="Histidine kinase/HSP90-like ATPase" evidence="5">
    <location>
        <begin position="475"/>
        <end position="564"/>
    </location>
</feature>
<evidence type="ECO:0000313" key="7">
    <source>
        <dbReference type="Proteomes" id="UP000608154"/>
    </source>
</evidence>
<dbReference type="CDD" id="cd16917">
    <property type="entry name" value="HATPase_UhpB-NarQ-NarX-like"/>
    <property type="match status" value="1"/>
</dbReference>
<evidence type="ECO:0000313" key="6">
    <source>
        <dbReference type="EMBL" id="GGB98952.1"/>
    </source>
</evidence>
<keyword evidence="7" id="KW-1185">Reference proteome</keyword>
<dbReference type="SUPFAM" id="SSF55874">
    <property type="entry name" value="ATPase domain of HSP90 chaperone/DNA topoisomerase II/histidine kinase"/>
    <property type="match status" value="1"/>
</dbReference>
<dbReference type="InterPro" id="IPR050482">
    <property type="entry name" value="Sensor_HK_TwoCompSys"/>
</dbReference>
<keyword evidence="4" id="KW-0472">Membrane</keyword>
<keyword evidence="4" id="KW-1133">Transmembrane helix</keyword>
<feature type="transmembrane region" description="Helical" evidence="4">
    <location>
        <begin position="172"/>
        <end position="191"/>
    </location>
</feature>
<feature type="transmembrane region" description="Helical" evidence="4">
    <location>
        <begin position="90"/>
        <end position="109"/>
    </location>
</feature>
<keyword evidence="3" id="KW-0902">Two-component regulatory system</keyword>
<reference evidence="6" key="1">
    <citation type="journal article" date="2014" name="Int. J. Syst. Evol. Microbiol.">
        <title>Complete genome sequence of Corynebacterium casei LMG S-19264T (=DSM 44701T), isolated from a smear-ripened cheese.</title>
        <authorList>
            <consortium name="US DOE Joint Genome Institute (JGI-PGF)"/>
            <person name="Walter F."/>
            <person name="Albersmeier A."/>
            <person name="Kalinowski J."/>
            <person name="Ruckert C."/>
        </authorList>
    </citation>
    <scope>NUCLEOTIDE SEQUENCE</scope>
    <source>
        <strain evidence="6">CGMCC 1.15095</strain>
    </source>
</reference>
<reference evidence="6" key="2">
    <citation type="submission" date="2020-09" db="EMBL/GenBank/DDBJ databases">
        <authorList>
            <person name="Sun Q."/>
            <person name="Zhou Y."/>
        </authorList>
    </citation>
    <scope>NUCLEOTIDE SEQUENCE</scope>
    <source>
        <strain evidence="6">CGMCC 1.15095</strain>
    </source>
</reference>
<dbReference type="InterPro" id="IPR036890">
    <property type="entry name" value="HATPase_C_sf"/>
</dbReference>
<gene>
    <name evidence="6" type="ORF">GCM10011494_16770</name>
</gene>
<dbReference type="AlphaFoldDB" id="A0A916X487"/>
<evidence type="ECO:0000259" key="5">
    <source>
        <dbReference type="SMART" id="SM00387"/>
    </source>
</evidence>
<dbReference type="Gene3D" id="1.20.5.1930">
    <property type="match status" value="1"/>
</dbReference>
<keyword evidence="2" id="KW-0418">Kinase</keyword>
<feature type="transmembrane region" description="Helical" evidence="4">
    <location>
        <begin position="141"/>
        <end position="160"/>
    </location>
</feature>
<feature type="transmembrane region" description="Helical" evidence="4">
    <location>
        <begin position="27"/>
        <end position="51"/>
    </location>
</feature>
<accession>A0A916X487</accession>
<dbReference type="SMART" id="SM00387">
    <property type="entry name" value="HATPase_c"/>
    <property type="match status" value="1"/>
</dbReference>
<evidence type="ECO:0000256" key="4">
    <source>
        <dbReference type="SAM" id="Phobius"/>
    </source>
</evidence>
<keyword evidence="4" id="KW-0812">Transmembrane</keyword>
<dbReference type="InterPro" id="IPR011712">
    <property type="entry name" value="Sig_transdc_His_kin_sub3_dim/P"/>
</dbReference>
<proteinExistence type="predicted"/>
<evidence type="ECO:0000256" key="1">
    <source>
        <dbReference type="ARBA" id="ARBA00022679"/>
    </source>
</evidence>
<dbReference type="Pfam" id="PF02518">
    <property type="entry name" value="HATPase_c"/>
    <property type="match status" value="1"/>
</dbReference>
<dbReference type="Pfam" id="PF07730">
    <property type="entry name" value="HisKA_3"/>
    <property type="match status" value="1"/>
</dbReference>
<organism evidence="6 7">
    <name type="scientific">Novosphingobium endophyticum</name>
    <dbReference type="NCBI Taxonomy" id="1955250"/>
    <lineage>
        <taxon>Bacteria</taxon>
        <taxon>Pseudomonadati</taxon>
        <taxon>Pseudomonadota</taxon>
        <taxon>Alphaproteobacteria</taxon>
        <taxon>Sphingomonadales</taxon>
        <taxon>Sphingomonadaceae</taxon>
        <taxon>Novosphingobium</taxon>
    </lineage>
</organism>
<dbReference type="EMBL" id="BMHK01000009">
    <property type="protein sequence ID" value="GGB98952.1"/>
    <property type="molecule type" value="Genomic_DNA"/>
</dbReference>
<dbReference type="GO" id="GO:0000155">
    <property type="term" value="F:phosphorelay sensor kinase activity"/>
    <property type="evidence" value="ECO:0007669"/>
    <property type="project" value="InterPro"/>
</dbReference>
<feature type="transmembrane region" description="Helical" evidence="4">
    <location>
        <begin position="116"/>
        <end position="135"/>
    </location>
</feature>
<name>A0A916X487_9SPHN</name>
<sequence>MSVGGIPKGSLRRDIIGRLSNLSQLGYFAYSNLVIAASRTICAFVLLLFVLTEAPVTAFRFDFHDMIAMAYAGFAVLTLIMSFKSWYLDFTLSGTFIVIDIVTFVILIASRAALDASTVILALWFMAHVLAGSVLRWRSGAVLAVAVSVNIFWIADIVLFELPRGTVGEAVALRWIFFSVLVSLIVVWTSAQMLRASLPRFAGDAPRAGLPLAASAIDYAMQSTRASGAILCWIDPEDLGCHACRAEALEGEPHPEKLSFGAADAFRKMVPVLFDAARGKAIVSEDGGFVAHALADVPGYALFTELGVEAGLCIPVDGDEGRSWLILTGIPVLGWGHLRLVRAICSEIEQGMTWQTASVNALDSALFRLRRTVACDLHDSVAHSLAGARFLLGALRSRVGQDSEIGREIGTIKDALDAEHLHVRRLIEQLRETDSDPRVRNLVEDLDADRATLASRWQIAVDLLDSDFRVEVPVWLSLEVQQLVREAVSNGVRHGRASAVTVKCRRRLGTIEIEVSDNGCGFPDPENPVPPHSIGERLAQLGGSLKVLSSPGSTRLRMYIPSRAAD</sequence>
<dbReference type="GO" id="GO:0016020">
    <property type="term" value="C:membrane"/>
    <property type="evidence" value="ECO:0007669"/>
    <property type="project" value="InterPro"/>
</dbReference>
<keyword evidence="1" id="KW-0808">Transferase</keyword>
<feature type="transmembrane region" description="Helical" evidence="4">
    <location>
        <begin position="63"/>
        <end position="84"/>
    </location>
</feature>
<evidence type="ECO:0000256" key="2">
    <source>
        <dbReference type="ARBA" id="ARBA00022777"/>
    </source>
</evidence>
<comment type="caution">
    <text evidence="6">The sequence shown here is derived from an EMBL/GenBank/DDBJ whole genome shotgun (WGS) entry which is preliminary data.</text>
</comment>
<evidence type="ECO:0000256" key="3">
    <source>
        <dbReference type="ARBA" id="ARBA00023012"/>
    </source>
</evidence>
<dbReference type="PANTHER" id="PTHR24421:SF58">
    <property type="entry name" value="SIGNAL TRANSDUCTION HISTIDINE-PROTEIN KINASE_PHOSPHATASE UHPB"/>
    <property type="match status" value="1"/>
</dbReference>
<dbReference type="Gene3D" id="3.30.565.10">
    <property type="entry name" value="Histidine kinase-like ATPase, C-terminal domain"/>
    <property type="match status" value="1"/>
</dbReference>
<dbReference type="PANTHER" id="PTHR24421">
    <property type="entry name" value="NITRATE/NITRITE SENSOR PROTEIN NARX-RELATED"/>
    <property type="match status" value="1"/>
</dbReference>
<dbReference type="InterPro" id="IPR003594">
    <property type="entry name" value="HATPase_dom"/>
</dbReference>